<dbReference type="InterPro" id="IPR000286">
    <property type="entry name" value="HDACs"/>
</dbReference>
<dbReference type="Pfam" id="PF00850">
    <property type="entry name" value="Hist_deacetyl"/>
    <property type="match status" value="1"/>
</dbReference>
<protein>
    <recommendedName>
        <fullName evidence="3">histone deacetylase</fullName>
        <ecNumber evidence="3">3.5.1.98</ecNumber>
    </recommendedName>
</protein>
<comment type="similarity">
    <text evidence="2">Belongs to the histone deacetylase family. HD type 2 subfamily.</text>
</comment>
<keyword evidence="7" id="KW-0805">Transcription regulation</keyword>
<dbReference type="InterPro" id="IPR037138">
    <property type="entry name" value="His_deacetylse_dom_sf"/>
</dbReference>
<dbReference type="GO" id="GO:0000118">
    <property type="term" value="C:histone deacetylase complex"/>
    <property type="evidence" value="ECO:0007669"/>
    <property type="project" value="TreeGrafter"/>
</dbReference>
<evidence type="ECO:0000313" key="11">
    <source>
        <dbReference type="EMBL" id="ESL11942.1"/>
    </source>
</evidence>
<sequence length="609" mass="66302">MNQRRPRRMQGFGARLDGEVTVRRFVAPQRSTTATIRSGDLLEPIAAVASRVGVDAATVEGLVDAQGLAIFGKLQAGAEVFLAGAVVESDANDGSNDDDGSGGFVLQPPDASVAWAYDPRMLLHVPPVDRIPETPYRLQRAVECLKSTPRANELLPEELLCPEEKEAATTPRARLDGANKTAMSEVVPPLCWIPPRLATLEEIALCHDVSRYRDFVEHGTALTPPLKTDVYCNDMTSSMATRLAVGAVIDAARCALAGATSFAFCLVRPPGHHCTVDTPGGFCLANNVAIAARQLLKDWRNDNKGRGDGTLSASPRIAIVDLDVHHGEGTQSFVEEEPPPLCDANSVSPLLYFSLHRYDHGTFYPADPRGDTAYVGRYRNVCNVAVNTAANDPACCEKVMSDAVFERVVDDVLLPRLRRFCPDVVLLSLGFDAAYGDPLGRMAVEGGFAYAVRALKQFCRSQPQQQKVRELHAGLVVVLEGGYLPVAVAQGVTAVAHALRYPANDADVVRYAARQVPKTWQDLRRRAARQQHEMKQQQQQQAEEQLHGVEGGVKKTEALCERASASPTQSTEGAVLLPEDDVLLERHERWCDRLISRVLSTHEEANGPP</sequence>
<evidence type="ECO:0000256" key="7">
    <source>
        <dbReference type="ARBA" id="ARBA00023015"/>
    </source>
</evidence>
<keyword evidence="12" id="KW-1185">Reference proteome</keyword>
<dbReference type="CDD" id="cd09992">
    <property type="entry name" value="HDAC_classII"/>
    <property type="match status" value="1"/>
</dbReference>
<evidence type="ECO:0000256" key="2">
    <source>
        <dbReference type="ARBA" id="ARBA00007738"/>
    </source>
</evidence>
<dbReference type="VEuPathDB" id="TriTrypDB:TRSC58_00299"/>
<evidence type="ECO:0000256" key="5">
    <source>
        <dbReference type="ARBA" id="ARBA00022801"/>
    </source>
</evidence>
<dbReference type="PRINTS" id="PR01270">
    <property type="entry name" value="HDASUPER"/>
</dbReference>
<dbReference type="AlphaFoldDB" id="A0A061JEH0"/>
<comment type="caution">
    <text evidence="11">The sequence shown here is derived from an EMBL/GenBank/DDBJ whole genome shotgun (WGS) entry which is preliminary data.</text>
</comment>
<dbReference type="InterPro" id="IPR023801">
    <property type="entry name" value="His_deacetylse_dom"/>
</dbReference>
<keyword evidence="5" id="KW-0378">Hydrolase</keyword>
<name>A0A061JEH0_TRYRA</name>
<reference evidence="11 12" key="1">
    <citation type="submission" date="2013-07" db="EMBL/GenBank/DDBJ databases">
        <authorList>
            <person name="Stoco P.H."/>
            <person name="Wagner G."/>
            <person name="Gerber A."/>
            <person name="Zaha A."/>
            <person name="Thompson C."/>
            <person name="Bartholomeu D.C."/>
            <person name="Luckemeyer D.D."/>
            <person name="Bahia D."/>
            <person name="Loreto E."/>
            <person name="Prestes E.B."/>
            <person name="Lima F.M."/>
            <person name="Rodrigues-Luiz G."/>
            <person name="Vallejo G.A."/>
            <person name="Filho J.F."/>
            <person name="Monteiro K.M."/>
            <person name="Tyler K.M."/>
            <person name="de Almeida L.G."/>
            <person name="Ortiz M.F."/>
            <person name="Siervo M.A."/>
            <person name="de Moraes M.H."/>
            <person name="Cunha O.L."/>
            <person name="Mendonca-Neto R."/>
            <person name="Silva R."/>
            <person name="Teixeira S.M."/>
            <person name="Murta S.M."/>
            <person name="Sincero T.C."/>
            <person name="Mendes T.A."/>
            <person name="Urmenyi T.P."/>
            <person name="Silva V.G."/>
            <person name="da Rocha W.D."/>
            <person name="Andersson B."/>
            <person name="Romanha A.J."/>
            <person name="Steindel M."/>
            <person name="de Vasconcelos A.T."/>
            <person name="Grisard E.C."/>
        </authorList>
    </citation>
    <scope>NUCLEOTIDE SEQUENCE [LARGE SCALE GENOMIC DNA]</scope>
    <source>
        <strain evidence="11 12">SC58</strain>
    </source>
</reference>
<evidence type="ECO:0000313" key="12">
    <source>
        <dbReference type="Proteomes" id="UP000031737"/>
    </source>
</evidence>
<dbReference type="InterPro" id="IPR023696">
    <property type="entry name" value="Ureohydrolase_dom_sf"/>
</dbReference>
<evidence type="ECO:0000256" key="1">
    <source>
        <dbReference type="ARBA" id="ARBA00004123"/>
    </source>
</evidence>
<evidence type="ECO:0000256" key="9">
    <source>
        <dbReference type="ARBA" id="ARBA00023242"/>
    </source>
</evidence>
<keyword evidence="8" id="KW-0804">Transcription</keyword>
<dbReference type="Gene3D" id="3.40.800.20">
    <property type="entry name" value="Histone deacetylase domain"/>
    <property type="match status" value="1"/>
</dbReference>
<proteinExistence type="inferred from homology"/>
<dbReference type="PANTHER" id="PTHR10625">
    <property type="entry name" value="HISTONE DEACETYLASE HDAC1-RELATED"/>
    <property type="match status" value="1"/>
</dbReference>
<gene>
    <name evidence="11" type="ORF">TRSC58_00299</name>
</gene>
<keyword evidence="9" id="KW-0539">Nucleus</keyword>
<evidence type="ECO:0000259" key="10">
    <source>
        <dbReference type="Pfam" id="PF00850"/>
    </source>
</evidence>
<dbReference type="GO" id="GO:0141221">
    <property type="term" value="F:histone deacetylase activity, hydrolytic mechanism"/>
    <property type="evidence" value="ECO:0007669"/>
    <property type="project" value="UniProtKB-EC"/>
</dbReference>
<comment type="subcellular location">
    <subcellularLocation>
        <location evidence="1">Nucleus</location>
    </subcellularLocation>
</comment>
<dbReference type="EC" id="3.5.1.98" evidence="3"/>
<evidence type="ECO:0000256" key="3">
    <source>
        <dbReference type="ARBA" id="ARBA00012111"/>
    </source>
</evidence>
<dbReference type="Proteomes" id="UP000031737">
    <property type="component" value="Unassembled WGS sequence"/>
</dbReference>
<evidence type="ECO:0000256" key="8">
    <source>
        <dbReference type="ARBA" id="ARBA00023163"/>
    </source>
</evidence>
<evidence type="ECO:0000256" key="4">
    <source>
        <dbReference type="ARBA" id="ARBA00022491"/>
    </source>
</evidence>
<dbReference type="EMBL" id="AUPL01000299">
    <property type="protein sequence ID" value="ESL11942.1"/>
    <property type="molecule type" value="Genomic_DNA"/>
</dbReference>
<dbReference type="GO" id="GO:0040029">
    <property type="term" value="P:epigenetic regulation of gene expression"/>
    <property type="evidence" value="ECO:0007669"/>
    <property type="project" value="TreeGrafter"/>
</dbReference>
<dbReference type="OrthoDB" id="424012at2759"/>
<evidence type="ECO:0000256" key="6">
    <source>
        <dbReference type="ARBA" id="ARBA00022853"/>
    </source>
</evidence>
<accession>A0A061JEH0</accession>
<dbReference type="PANTHER" id="PTHR10625:SF5">
    <property type="entry name" value="HISTONE DEACETYLASE"/>
    <property type="match status" value="1"/>
</dbReference>
<dbReference type="SUPFAM" id="SSF52768">
    <property type="entry name" value="Arginase/deacetylase"/>
    <property type="match status" value="1"/>
</dbReference>
<feature type="domain" description="Histone deacetylase" evidence="10">
    <location>
        <begin position="182"/>
        <end position="498"/>
    </location>
</feature>
<organism evidence="11 12">
    <name type="scientific">Trypanosoma rangeli SC58</name>
    <dbReference type="NCBI Taxonomy" id="429131"/>
    <lineage>
        <taxon>Eukaryota</taxon>
        <taxon>Discoba</taxon>
        <taxon>Euglenozoa</taxon>
        <taxon>Kinetoplastea</taxon>
        <taxon>Metakinetoplastina</taxon>
        <taxon>Trypanosomatida</taxon>
        <taxon>Trypanosomatidae</taxon>
        <taxon>Trypanosoma</taxon>
        <taxon>Herpetosoma</taxon>
    </lineage>
</organism>
<keyword evidence="6" id="KW-0156">Chromatin regulator</keyword>
<keyword evidence="4" id="KW-0678">Repressor</keyword>